<keyword evidence="6" id="KW-0325">Glycoprotein</keyword>
<dbReference type="OrthoDB" id="5811401at2759"/>
<dbReference type="GeneID" id="584709"/>
<dbReference type="InterPro" id="IPR000917">
    <property type="entry name" value="Sulfatase_N"/>
</dbReference>
<evidence type="ECO:0000256" key="5">
    <source>
        <dbReference type="ARBA" id="ARBA00022837"/>
    </source>
</evidence>
<evidence type="ECO:0000256" key="2">
    <source>
        <dbReference type="ARBA" id="ARBA00008779"/>
    </source>
</evidence>
<dbReference type="EnsemblMetazoa" id="XM_030974433">
    <property type="protein sequence ID" value="XP_030830293"/>
    <property type="gene ID" value="LOC584709"/>
</dbReference>
<comment type="similarity">
    <text evidence="2">Belongs to the sulfatase family.</text>
</comment>
<evidence type="ECO:0000256" key="6">
    <source>
        <dbReference type="ARBA" id="ARBA00023180"/>
    </source>
</evidence>
<evidence type="ECO:0000259" key="7">
    <source>
        <dbReference type="Pfam" id="PF00884"/>
    </source>
</evidence>
<feature type="domain" description="Sulfatase N-terminal" evidence="7">
    <location>
        <begin position="7"/>
        <end position="283"/>
    </location>
</feature>
<dbReference type="RefSeq" id="XP_030830293.1">
    <property type="nucleotide sequence ID" value="XM_030974433.1"/>
</dbReference>
<keyword evidence="5" id="KW-0106">Calcium</keyword>
<dbReference type="PANTHER" id="PTHR10342:SF274">
    <property type="entry name" value="ARYLSULFATASE B"/>
    <property type="match status" value="1"/>
</dbReference>
<organism evidence="8 9">
    <name type="scientific">Strongylocentrotus purpuratus</name>
    <name type="common">Purple sea urchin</name>
    <dbReference type="NCBI Taxonomy" id="7668"/>
    <lineage>
        <taxon>Eukaryota</taxon>
        <taxon>Metazoa</taxon>
        <taxon>Echinodermata</taxon>
        <taxon>Eleutherozoa</taxon>
        <taxon>Echinozoa</taxon>
        <taxon>Echinoidea</taxon>
        <taxon>Euechinoidea</taxon>
        <taxon>Echinacea</taxon>
        <taxon>Camarodonta</taxon>
        <taxon>Echinidea</taxon>
        <taxon>Strongylocentrotidae</taxon>
        <taxon>Strongylocentrotus</taxon>
    </lineage>
</organism>
<dbReference type="InterPro" id="IPR047115">
    <property type="entry name" value="ARSB"/>
</dbReference>
<reference evidence="9" key="1">
    <citation type="submission" date="2015-02" db="EMBL/GenBank/DDBJ databases">
        <title>Genome sequencing for Strongylocentrotus purpuratus.</title>
        <authorList>
            <person name="Murali S."/>
            <person name="Liu Y."/>
            <person name="Vee V."/>
            <person name="English A."/>
            <person name="Wang M."/>
            <person name="Skinner E."/>
            <person name="Han Y."/>
            <person name="Muzny D.M."/>
            <person name="Worley K.C."/>
            <person name="Gibbs R.A."/>
        </authorList>
    </citation>
    <scope>NUCLEOTIDE SEQUENCE</scope>
</reference>
<comment type="cofactor">
    <cofactor evidence="1">
        <name>Ca(2+)</name>
        <dbReference type="ChEBI" id="CHEBI:29108"/>
    </cofactor>
</comment>
<name>A0A7M7N4C8_STRPU</name>
<dbReference type="KEGG" id="spu:584709"/>
<evidence type="ECO:0000313" key="8">
    <source>
        <dbReference type="EnsemblMetazoa" id="XP_030830293"/>
    </source>
</evidence>
<dbReference type="Proteomes" id="UP000007110">
    <property type="component" value="Unassembled WGS sequence"/>
</dbReference>
<protein>
    <recommendedName>
        <fullName evidence="7">Sulfatase N-terminal domain-containing protein</fullName>
    </recommendedName>
</protein>
<keyword evidence="3" id="KW-0479">Metal-binding</keyword>
<dbReference type="Pfam" id="PF00884">
    <property type="entry name" value="Sulfatase"/>
    <property type="match status" value="1"/>
</dbReference>
<dbReference type="GO" id="GO:0008484">
    <property type="term" value="F:sulfuric ester hydrolase activity"/>
    <property type="evidence" value="ECO:0000318"/>
    <property type="project" value="GO_Central"/>
</dbReference>
<dbReference type="OMA" id="PAAIRYE"/>
<dbReference type="InterPro" id="IPR024607">
    <property type="entry name" value="Sulfatase_CS"/>
</dbReference>
<reference evidence="8" key="2">
    <citation type="submission" date="2021-01" db="UniProtKB">
        <authorList>
            <consortium name="EnsemblMetazoa"/>
        </authorList>
    </citation>
    <scope>IDENTIFICATION</scope>
</reference>
<dbReference type="PROSITE" id="PS00149">
    <property type="entry name" value="SULFATASE_2"/>
    <property type="match status" value="1"/>
</dbReference>
<keyword evidence="4" id="KW-0378">Hydrolase</keyword>
<dbReference type="InParanoid" id="A0A7M7N4C8"/>
<dbReference type="SUPFAM" id="SSF53649">
    <property type="entry name" value="Alkaline phosphatase-like"/>
    <property type="match status" value="1"/>
</dbReference>
<proteinExistence type="inferred from homology"/>
<dbReference type="PANTHER" id="PTHR10342">
    <property type="entry name" value="ARYLSULFATASE"/>
    <property type="match status" value="1"/>
</dbReference>
<dbReference type="Gene3D" id="3.30.1120.10">
    <property type="match status" value="1"/>
</dbReference>
<accession>A0A7M7N4C8</accession>
<dbReference type="GO" id="GO:0046872">
    <property type="term" value="F:metal ion binding"/>
    <property type="evidence" value="ECO:0007669"/>
    <property type="project" value="UniProtKB-KW"/>
</dbReference>
<evidence type="ECO:0000313" key="9">
    <source>
        <dbReference type="Proteomes" id="UP000007110"/>
    </source>
</evidence>
<evidence type="ECO:0000256" key="3">
    <source>
        <dbReference type="ARBA" id="ARBA00022723"/>
    </source>
</evidence>
<evidence type="ECO:0000256" key="4">
    <source>
        <dbReference type="ARBA" id="ARBA00022801"/>
    </source>
</evidence>
<sequence>MVKIHTGMQHSIIWVAQPLCHPLSDPTMADKLRKAGYATHAVGKWHMGYYKKGCWPTNRGFDSFFGLLTGRGGFYTHKHYGGHPGLVDSKNWSGYDLRDNLEQVAQDYQGVYSTHLFTQKSQNIIRRHNRSKVSEQNMFRCLKLWSAFVMGKFPLFLYHSFQAVHYPLEVPPRYMEDFNYIADERRRTYAGMVKCMDEAVGNLTRTLKKTGLWNNTIIIFSSDNGANFNYGGSNWPLRGMKRSLWEGGIKSVGFIASPLLPKLVRGTVNNNLFHVTDWFPTLVRGVARGSLKGTHLDGHNLWKHLLNKKKTRGKDSWPRKEILHNIDPYSPIFSELPRWFSINFPAAIRYENWKLITSQIGNRSWVPPPESGENTIHSTDTPEKRVWLFDISEDPKEMNDLSLERTDITYFLLRRLGSYLRGSVPIRYPGPDIRANPSLHNGSFSDWIL</sequence>
<evidence type="ECO:0000256" key="1">
    <source>
        <dbReference type="ARBA" id="ARBA00001913"/>
    </source>
</evidence>
<dbReference type="CDD" id="cd16029">
    <property type="entry name" value="4-S"/>
    <property type="match status" value="1"/>
</dbReference>
<dbReference type="AlphaFoldDB" id="A0A7M7N4C8"/>
<keyword evidence="9" id="KW-1185">Reference proteome</keyword>
<dbReference type="Gene3D" id="3.40.720.10">
    <property type="entry name" value="Alkaline Phosphatase, subunit A"/>
    <property type="match status" value="1"/>
</dbReference>
<dbReference type="InterPro" id="IPR017850">
    <property type="entry name" value="Alkaline_phosphatase_core_sf"/>
</dbReference>